<evidence type="ECO:0000259" key="1">
    <source>
        <dbReference type="Pfam" id="PF02350"/>
    </source>
</evidence>
<protein>
    <submittedName>
        <fullName evidence="2">UDP-N-acetylglucosamine 2-epimerase</fullName>
    </submittedName>
</protein>
<dbReference type="InterPro" id="IPR003331">
    <property type="entry name" value="UDP_GlcNAc_Epimerase_2_dom"/>
</dbReference>
<dbReference type="Gene3D" id="3.40.50.2000">
    <property type="entry name" value="Glycogen Phosphorylase B"/>
    <property type="match status" value="2"/>
</dbReference>
<gene>
    <name evidence="2" type="ORF">ABH15_06770</name>
</gene>
<comment type="caution">
    <text evidence="2">The sequence shown here is derived from an EMBL/GenBank/DDBJ whole genome shotgun (WGS) entry which is preliminary data.</text>
</comment>
<dbReference type="RefSeq" id="WP_128693618.1">
    <property type="nucleotide sequence ID" value="NZ_LHQS01000002.1"/>
</dbReference>
<name>A0A498H1Z2_9EURY</name>
<keyword evidence="3" id="KW-1185">Reference proteome</keyword>
<dbReference type="NCBIfam" id="TIGR00236">
    <property type="entry name" value="wecB"/>
    <property type="match status" value="1"/>
</dbReference>
<dbReference type="InterPro" id="IPR029767">
    <property type="entry name" value="WecB-like"/>
</dbReference>
<dbReference type="Proteomes" id="UP000290932">
    <property type="component" value="Unassembled WGS sequence"/>
</dbReference>
<dbReference type="PANTHER" id="PTHR43174">
    <property type="entry name" value="UDP-N-ACETYLGLUCOSAMINE 2-EPIMERASE"/>
    <property type="match status" value="1"/>
</dbReference>
<dbReference type="OrthoDB" id="7018at2157"/>
<organism evidence="2 3">
    <name type="scientific">Methanoculleus taiwanensis</name>
    <dbReference type="NCBI Taxonomy" id="1550565"/>
    <lineage>
        <taxon>Archaea</taxon>
        <taxon>Methanobacteriati</taxon>
        <taxon>Methanobacteriota</taxon>
        <taxon>Stenosarchaea group</taxon>
        <taxon>Methanomicrobia</taxon>
        <taxon>Methanomicrobiales</taxon>
        <taxon>Methanomicrobiaceae</taxon>
        <taxon>Methanoculleus</taxon>
    </lineage>
</organism>
<evidence type="ECO:0000313" key="2">
    <source>
        <dbReference type="EMBL" id="RXE55906.1"/>
    </source>
</evidence>
<evidence type="ECO:0000313" key="3">
    <source>
        <dbReference type="Proteomes" id="UP000290932"/>
    </source>
</evidence>
<accession>A0A498H1Z2</accession>
<feature type="domain" description="UDP-N-acetylglucosamine 2-epimerase" evidence="1">
    <location>
        <begin position="27"/>
        <end position="352"/>
    </location>
</feature>
<dbReference type="CDD" id="cd03786">
    <property type="entry name" value="GTB_UDP-GlcNAc_2-Epimerase"/>
    <property type="match status" value="1"/>
</dbReference>
<dbReference type="EMBL" id="LHQS01000002">
    <property type="protein sequence ID" value="RXE55906.1"/>
    <property type="molecule type" value="Genomic_DNA"/>
</dbReference>
<dbReference type="AlphaFoldDB" id="A0A498H1Z2"/>
<dbReference type="SUPFAM" id="SSF53756">
    <property type="entry name" value="UDP-Glycosyltransferase/glycogen phosphorylase"/>
    <property type="match status" value="1"/>
</dbReference>
<reference evidence="2 3" key="1">
    <citation type="journal article" date="2015" name="Int. J. Syst. Evol. Microbiol.">
        <title>Methanoculleus taiwanensis sp. nov., a methanogen isolated from deep marine sediment at the deformation front area near Taiwan.</title>
        <authorList>
            <person name="Weng C.Y."/>
            <person name="Chen S.C."/>
            <person name="Lai M.C."/>
            <person name="Wu S.Y."/>
            <person name="Lin S."/>
            <person name="Yang T.F."/>
            <person name="Chen P.C."/>
        </authorList>
    </citation>
    <scope>NUCLEOTIDE SEQUENCE [LARGE SCALE GENOMIC DNA]</scope>
    <source>
        <strain evidence="2 3">CYW4</strain>
    </source>
</reference>
<dbReference type="PANTHER" id="PTHR43174:SF1">
    <property type="entry name" value="UDP-N-ACETYLGLUCOSAMINE 2-EPIMERASE"/>
    <property type="match status" value="1"/>
</dbReference>
<dbReference type="Pfam" id="PF02350">
    <property type="entry name" value="Epimerase_2"/>
    <property type="match status" value="1"/>
</dbReference>
<sequence length="354" mass="38593">MKIVSVVGARPQFVKCAPVSRELRCRHEEVLVHTGQHYDHGMSAVFFDELAIPKPDYNLAIGSASQGRQTGAMLAAIEDILINEEPDLVLVYGDTNSTLAGSLAAAKLHIPVAHVEAGLRSFDRSMPEEVNRVVSDHVADLLFCPTETAVKNLTAEGVTGGVHLVGDVMLDALLFNRTIAEERSRILTTLDLAEGEYLVATVHRQSNTDDPRALGSIVDAFIALDEPLVLPLHPRTAKYLREYNLYDRLAAAPHVRLVEPLGYLDMLRLLAGARLVLTDSGGVQKEAYLLEVPCVTLRENTEWVETVEDGWNVLVGTDTAAITDAVRDFAPSGKQRAVFGDGDASRKIAGILRR</sequence>
<proteinExistence type="predicted"/>